<feature type="compositionally biased region" description="Basic and acidic residues" evidence="1">
    <location>
        <begin position="40"/>
        <end position="70"/>
    </location>
</feature>
<evidence type="ECO:0000256" key="1">
    <source>
        <dbReference type="SAM" id="MobiDB-lite"/>
    </source>
</evidence>
<evidence type="ECO:0000313" key="2">
    <source>
        <dbReference type="EMBL" id="GAF86717.1"/>
    </source>
</evidence>
<sequence>MADNVRKLIQDMQKPLEGQVLKKSSMMADLMDTVTTLSDQQKKESDILKKGLDGLKKESPLEPLQREPKSEQFPPLSPAQEQEQESEQREEEEDSEERNSLLGGLINAVKEDAQVGAKIAAGVAPIAGQVSSLESSMSDALLGPLSGIANSSKEMALNTLIELKNFAQERLAKAVVFFKERREAKKQLIATRKVG</sequence>
<name>X0TEX5_9ZZZZ</name>
<dbReference type="EMBL" id="BARS01017683">
    <property type="protein sequence ID" value="GAF86717.1"/>
    <property type="molecule type" value="Genomic_DNA"/>
</dbReference>
<dbReference type="AlphaFoldDB" id="X0TEX5"/>
<reference evidence="2" key="1">
    <citation type="journal article" date="2014" name="Front. Microbiol.">
        <title>High frequency of phylogenetically diverse reductive dehalogenase-homologous genes in deep subseafloor sedimentary metagenomes.</title>
        <authorList>
            <person name="Kawai M."/>
            <person name="Futagami T."/>
            <person name="Toyoda A."/>
            <person name="Takaki Y."/>
            <person name="Nishi S."/>
            <person name="Hori S."/>
            <person name="Arai W."/>
            <person name="Tsubouchi T."/>
            <person name="Morono Y."/>
            <person name="Uchiyama I."/>
            <person name="Ito T."/>
            <person name="Fujiyama A."/>
            <person name="Inagaki F."/>
            <person name="Takami H."/>
        </authorList>
    </citation>
    <scope>NUCLEOTIDE SEQUENCE</scope>
    <source>
        <strain evidence="2">Expedition CK06-06</strain>
    </source>
</reference>
<gene>
    <name evidence="2" type="ORF">S01H1_28883</name>
</gene>
<feature type="compositionally biased region" description="Acidic residues" evidence="1">
    <location>
        <begin position="82"/>
        <end position="96"/>
    </location>
</feature>
<proteinExistence type="predicted"/>
<accession>X0TEX5</accession>
<comment type="caution">
    <text evidence="2">The sequence shown here is derived from an EMBL/GenBank/DDBJ whole genome shotgun (WGS) entry which is preliminary data.</text>
</comment>
<protein>
    <submittedName>
        <fullName evidence="2">Uncharacterized protein</fullName>
    </submittedName>
</protein>
<feature type="region of interest" description="Disordered" evidence="1">
    <location>
        <begin position="35"/>
        <end position="102"/>
    </location>
</feature>
<feature type="non-terminal residue" evidence="2">
    <location>
        <position position="195"/>
    </location>
</feature>
<feature type="region of interest" description="Disordered" evidence="1">
    <location>
        <begin position="1"/>
        <end position="21"/>
    </location>
</feature>
<organism evidence="2">
    <name type="scientific">marine sediment metagenome</name>
    <dbReference type="NCBI Taxonomy" id="412755"/>
    <lineage>
        <taxon>unclassified sequences</taxon>
        <taxon>metagenomes</taxon>
        <taxon>ecological metagenomes</taxon>
    </lineage>
</organism>